<accession>A0A447V1C2</accession>
<dbReference type="InterPro" id="IPR044068">
    <property type="entry name" value="CB"/>
</dbReference>
<sequence length="427" mass="48478">MSKYPTGVENHGGTLRLWFIYKGKRVRESLGVEDTPKNRKIAGELRASIGFAIKTGTFNYAAQFPQSPNLRKFGLKQQGITLSTLASRWLELKRMEITENAFRRYQSYIKICLEMLGSDRLLESITHEDILTIRKELLTGYQINGKFQANRAAKKGRTVRTVNVYLTCLSGMLEFAVNNGYIEKSPFVGIDPLRKSRSDPDPLSREEYRRLLDAAPAEQIKNLWILAINTGMRHGEICALAWEDIDTRNWTIAVRRNIAIKDHFTPPKTESGNRTILLTQPAIAAIKSQMAFTRMGRQHEIKVHLREFGRTRTDECTFVFVPKLTARNGIGGDWYAPGSFGATWNLMLKRSGIRHRKAYESRHTFACWALSAGANPNFIAAQMGHTSAQMVYNVYGKWMSDNNGDQMSILNANFSEDVPMMPQAQNQ</sequence>
<dbReference type="InterPro" id="IPR050090">
    <property type="entry name" value="Tyrosine_recombinase_XerCD"/>
</dbReference>
<dbReference type="GO" id="GO:0006310">
    <property type="term" value="P:DNA recombination"/>
    <property type="evidence" value="ECO:0007669"/>
    <property type="project" value="UniProtKB-KW"/>
</dbReference>
<evidence type="ECO:0000256" key="1">
    <source>
        <dbReference type="ARBA" id="ARBA00022908"/>
    </source>
</evidence>
<dbReference type="OrthoDB" id="5391994at2"/>
<dbReference type="InterPro" id="IPR013762">
    <property type="entry name" value="Integrase-like_cat_sf"/>
</dbReference>
<dbReference type="RefSeq" id="WP_126355918.1">
    <property type="nucleotide sequence ID" value="NZ_LR134201.1"/>
</dbReference>
<evidence type="ECO:0000256" key="2">
    <source>
        <dbReference type="ARBA" id="ARBA00023125"/>
    </source>
</evidence>
<evidence type="ECO:0000256" key="4">
    <source>
        <dbReference type="PROSITE-ProRule" id="PRU01248"/>
    </source>
</evidence>
<name>A0A447V1C2_9ENTR</name>
<dbReference type="PANTHER" id="PTHR30349:SF36">
    <property type="entry name" value="PROPHAGE INTEGRASE INTR-RELATED"/>
    <property type="match status" value="1"/>
</dbReference>
<dbReference type="Proteomes" id="UP000274122">
    <property type="component" value="Chromosome"/>
</dbReference>
<dbReference type="PROSITE" id="PS51898">
    <property type="entry name" value="TYR_RECOMBINASE"/>
    <property type="match status" value="1"/>
</dbReference>
<dbReference type="GO" id="GO:0015074">
    <property type="term" value="P:DNA integration"/>
    <property type="evidence" value="ECO:0007669"/>
    <property type="project" value="UniProtKB-KW"/>
</dbReference>
<dbReference type="InterPro" id="IPR002104">
    <property type="entry name" value="Integrase_catalytic"/>
</dbReference>
<dbReference type="Pfam" id="PF12167">
    <property type="entry name" value="Arm-DNA-bind_2"/>
    <property type="match status" value="1"/>
</dbReference>
<keyword evidence="3" id="KW-0233">DNA recombination</keyword>
<dbReference type="KEGG" id="clap:NCTC11466_01834"/>
<dbReference type="CDD" id="cd01189">
    <property type="entry name" value="INT_ICEBs1_C_like"/>
    <property type="match status" value="1"/>
</dbReference>
<dbReference type="SUPFAM" id="SSF56349">
    <property type="entry name" value="DNA breaking-rejoining enzymes"/>
    <property type="match status" value="1"/>
</dbReference>
<gene>
    <name evidence="7" type="primary">Int-Tn</name>
    <name evidence="7" type="ORF">NCTC11466_01834</name>
</gene>
<dbReference type="Gene3D" id="1.10.150.130">
    <property type="match status" value="1"/>
</dbReference>
<organism evidence="7 8">
    <name type="scientific">Cedecea lapagei</name>
    <dbReference type="NCBI Taxonomy" id="158823"/>
    <lineage>
        <taxon>Bacteria</taxon>
        <taxon>Pseudomonadati</taxon>
        <taxon>Pseudomonadota</taxon>
        <taxon>Gammaproteobacteria</taxon>
        <taxon>Enterobacterales</taxon>
        <taxon>Enterobacteriaceae</taxon>
        <taxon>Cedecea</taxon>
    </lineage>
</organism>
<reference evidence="7 8" key="1">
    <citation type="submission" date="2018-12" db="EMBL/GenBank/DDBJ databases">
        <authorList>
            <consortium name="Pathogen Informatics"/>
        </authorList>
    </citation>
    <scope>NUCLEOTIDE SEQUENCE [LARGE SCALE GENOMIC DNA]</scope>
    <source>
        <strain evidence="7 8">NCTC11466</strain>
    </source>
</reference>
<evidence type="ECO:0000313" key="8">
    <source>
        <dbReference type="Proteomes" id="UP000274122"/>
    </source>
</evidence>
<dbReference type="Pfam" id="PF00589">
    <property type="entry name" value="Phage_integrase"/>
    <property type="match status" value="1"/>
</dbReference>
<evidence type="ECO:0000256" key="3">
    <source>
        <dbReference type="ARBA" id="ARBA00023172"/>
    </source>
</evidence>
<dbReference type="PANTHER" id="PTHR30349">
    <property type="entry name" value="PHAGE INTEGRASE-RELATED"/>
    <property type="match status" value="1"/>
</dbReference>
<proteinExistence type="predicted"/>
<keyword evidence="8" id="KW-1185">Reference proteome</keyword>
<dbReference type="EMBL" id="LR134201">
    <property type="protein sequence ID" value="VEB96814.1"/>
    <property type="molecule type" value="Genomic_DNA"/>
</dbReference>
<dbReference type="GO" id="GO:0003677">
    <property type="term" value="F:DNA binding"/>
    <property type="evidence" value="ECO:0007669"/>
    <property type="project" value="UniProtKB-UniRule"/>
</dbReference>
<feature type="domain" description="Core-binding (CB)" evidence="6">
    <location>
        <begin position="80"/>
        <end position="177"/>
    </location>
</feature>
<dbReference type="InterPro" id="IPR022000">
    <property type="entry name" value="Min27-like_integrase_DNA_bind"/>
</dbReference>
<feature type="domain" description="Tyr recombinase" evidence="5">
    <location>
        <begin position="198"/>
        <end position="408"/>
    </location>
</feature>
<dbReference type="Gene3D" id="1.10.443.10">
    <property type="entry name" value="Intergrase catalytic core"/>
    <property type="match status" value="1"/>
</dbReference>
<keyword evidence="2 4" id="KW-0238">DNA-binding</keyword>
<evidence type="ECO:0000259" key="6">
    <source>
        <dbReference type="PROSITE" id="PS51900"/>
    </source>
</evidence>
<dbReference type="PROSITE" id="PS51900">
    <property type="entry name" value="CB"/>
    <property type="match status" value="1"/>
</dbReference>
<evidence type="ECO:0000259" key="5">
    <source>
        <dbReference type="PROSITE" id="PS51898"/>
    </source>
</evidence>
<dbReference type="InterPro" id="IPR010998">
    <property type="entry name" value="Integrase_recombinase_N"/>
</dbReference>
<protein>
    <submittedName>
        <fullName evidence="7">Integrase</fullName>
    </submittedName>
</protein>
<dbReference type="InterPro" id="IPR011010">
    <property type="entry name" value="DNA_brk_join_enz"/>
</dbReference>
<dbReference type="AlphaFoldDB" id="A0A447V1C2"/>
<keyword evidence="1" id="KW-0229">DNA integration</keyword>
<evidence type="ECO:0000313" key="7">
    <source>
        <dbReference type="EMBL" id="VEB96814.1"/>
    </source>
</evidence>